<dbReference type="AlphaFoldDB" id="A0A9D2R387"/>
<dbReference type="Gene3D" id="2.60.40.1850">
    <property type="match status" value="1"/>
</dbReference>
<comment type="subcellular location">
    <subcellularLocation>
        <location evidence="1">Cell envelope</location>
    </subcellularLocation>
</comment>
<keyword evidence="4" id="KW-0472">Membrane</keyword>
<feature type="compositionally biased region" description="Low complexity" evidence="3">
    <location>
        <begin position="670"/>
        <end position="685"/>
    </location>
</feature>
<dbReference type="InterPro" id="IPR037250">
    <property type="entry name" value="NEAT_dom_sf"/>
</dbReference>
<organism evidence="8 9">
    <name type="scientific">Candidatus Mediterraneibacter tabaqchaliae</name>
    <dbReference type="NCBI Taxonomy" id="2838689"/>
    <lineage>
        <taxon>Bacteria</taxon>
        <taxon>Bacillati</taxon>
        <taxon>Bacillota</taxon>
        <taxon>Clostridia</taxon>
        <taxon>Lachnospirales</taxon>
        <taxon>Lachnospiraceae</taxon>
        <taxon>Mediterraneibacter</taxon>
    </lineage>
</organism>
<feature type="chain" id="PRO_5039151961" evidence="5">
    <location>
        <begin position="26"/>
        <end position="730"/>
    </location>
</feature>
<reference evidence="8" key="2">
    <citation type="submission" date="2021-04" db="EMBL/GenBank/DDBJ databases">
        <authorList>
            <person name="Gilroy R."/>
        </authorList>
    </citation>
    <scope>NUCLEOTIDE SEQUENCE</scope>
    <source>
        <strain evidence="8">ChiGjej3B3-11674</strain>
    </source>
</reference>
<reference evidence="8" key="1">
    <citation type="journal article" date="2021" name="PeerJ">
        <title>Extensive microbial diversity within the chicken gut microbiome revealed by metagenomics and culture.</title>
        <authorList>
            <person name="Gilroy R."/>
            <person name="Ravi A."/>
            <person name="Getino M."/>
            <person name="Pursley I."/>
            <person name="Horton D.L."/>
            <person name="Alikhan N.F."/>
            <person name="Baker D."/>
            <person name="Gharbi K."/>
            <person name="Hall N."/>
            <person name="Watson M."/>
            <person name="Adriaenssens E.M."/>
            <person name="Foster-Nyarko E."/>
            <person name="Jarju S."/>
            <person name="Secka A."/>
            <person name="Antonio M."/>
            <person name="Oren A."/>
            <person name="Chaudhuri R.R."/>
            <person name="La Ragione R."/>
            <person name="Hildebrand F."/>
            <person name="Pallen M.J."/>
        </authorList>
    </citation>
    <scope>NUCLEOTIDE SEQUENCE</scope>
    <source>
        <strain evidence="8">ChiGjej3B3-11674</strain>
    </source>
</reference>
<dbReference type="GO" id="GO:0010181">
    <property type="term" value="F:FMN binding"/>
    <property type="evidence" value="ECO:0007669"/>
    <property type="project" value="InterPro"/>
</dbReference>
<protein>
    <submittedName>
        <fullName evidence="8">NEAT domain-containing protein</fullName>
    </submittedName>
</protein>
<feature type="region of interest" description="Disordered" evidence="3">
    <location>
        <begin position="440"/>
        <end position="460"/>
    </location>
</feature>
<evidence type="ECO:0000256" key="4">
    <source>
        <dbReference type="SAM" id="Phobius"/>
    </source>
</evidence>
<feature type="region of interest" description="Disordered" evidence="3">
    <location>
        <begin position="619"/>
        <end position="688"/>
    </location>
</feature>
<dbReference type="InterPro" id="IPR007329">
    <property type="entry name" value="FMN-bd"/>
</dbReference>
<dbReference type="InterPro" id="IPR006635">
    <property type="entry name" value="NEAT_dom"/>
</dbReference>
<feature type="transmembrane region" description="Helical" evidence="4">
    <location>
        <begin position="697"/>
        <end position="718"/>
    </location>
</feature>
<feature type="signal peptide" evidence="5">
    <location>
        <begin position="1"/>
        <end position="25"/>
    </location>
</feature>
<evidence type="ECO:0000259" key="7">
    <source>
        <dbReference type="SMART" id="SM00900"/>
    </source>
</evidence>
<dbReference type="GO" id="GO:0030313">
    <property type="term" value="C:cell envelope"/>
    <property type="evidence" value="ECO:0007669"/>
    <property type="project" value="UniProtKB-SubCell"/>
</dbReference>
<feature type="compositionally biased region" description="Acidic residues" evidence="3">
    <location>
        <begin position="619"/>
        <end position="633"/>
    </location>
</feature>
<dbReference type="Pfam" id="PF04205">
    <property type="entry name" value="FMN_bind"/>
    <property type="match status" value="1"/>
</dbReference>
<evidence type="ECO:0000256" key="3">
    <source>
        <dbReference type="SAM" id="MobiDB-lite"/>
    </source>
</evidence>
<dbReference type="SMART" id="SM00900">
    <property type="entry name" value="FMN_bind"/>
    <property type="match status" value="1"/>
</dbReference>
<dbReference type="SMART" id="SM00725">
    <property type="entry name" value="NEAT"/>
    <property type="match status" value="1"/>
</dbReference>
<dbReference type="Proteomes" id="UP000823897">
    <property type="component" value="Unassembled WGS sequence"/>
</dbReference>
<sequence length="730" mass="76668">MRRKRSRKRWAAFALAGLLALPATAPVLSVQGAAAGDAAAKSGSYIKNGTYHIDQFGEYDIDAEVTVADGKITDVKITGGNFGGTYAEVNKGKLQTAIDGIVEKFFGLADDDAEGIRELDAVTSATYSSNGIKEAVADALGLELAEENAGDVPDETQEPGTYDVTVAVRSDVVDHSLVQTETAKAVLTVSEDGQMSLSYTMVSGTEQEPMYILGFNGYYRNNDPSDVLSMEGVTYKTEERGDYTVVTDVTFPLTGLSRYYYNNTRIYVPAMSGLNGEISGIHFENGQFSVKTIVTVYWDTLTEHSAGEGGEQSMDISANVPDQVSGPCGTVEIPSSLALGGLKQTEDNIQPYEIRVSRGDPGETVTVSAPDGGTLYSGKEELPFSNDFGTQTVQGDGTGNTADTEEEAVLKGTILIRGKDVAEAAPGNYTGVTTFAITCSGESTDPGGEEDPDSPGETDIRDLEDGVYSVTGKMVKVDKSTLSMADNAISHTVKLTVKDGVYSLTLNMKGMNISGRLGYLGGLQYFLSGYTEDQYGYPQGELGEAVVESYQTDADGNRIRDKYGTDYPDLVTFELIPEALEDGFVPLRVSVPVMDSISEGLGDQSVYLALDWASLKTAEEDDPAFSDEDDPGSEDNGSGTGGLNGGTGLGGNTLPGGSSLGGGLSGSGTLGNSSLGGNSLQSGSGVKTGDSSSSAGLWSLVLASGCVCLVTGMVKIVIGRRNMGQKDRKQ</sequence>
<accession>A0A9D2R387</accession>
<evidence type="ECO:0000259" key="6">
    <source>
        <dbReference type="SMART" id="SM00725"/>
    </source>
</evidence>
<dbReference type="EMBL" id="DWUV01000056">
    <property type="protein sequence ID" value="HJD33459.1"/>
    <property type="molecule type" value="Genomic_DNA"/>
</dbReference>
<feature type="domain" description="FMN-binding" evidence="7">
    <location>
        <begin position="57"/>
        <end position="143"/>
    </location>
</feature>
<proteinExistence type="predicted"/>
<feature type="domain" description="NEAT" evidence="6">
    <location>
        <begin position="463"/>
        <end position="616"/>
    </location>
</feature>
<evidence type="ECO:0000313" key="8">
    <source>
        <dbReference type="EMBL" id="HJD33459.1"/>
    </source>
</evidence>
<comment type="caution">
    <text evidence="8">The sequence shown here is derived from an EMBL/GenBank/DDBJ whole genome shotgun (WGS) entry which is preliminary data.</text>
</comment>
<feature type="compositionally biased region" description="Gly residues" evidence="3">
    <location>
        <begin position="638"/>
        <end position="669"/>
    </location>
</feature>
<feature type="compositionally biased region" description="Acidic residues" evidence="3">
    <location>
        <begin position="447"/>
        <end position="456"/>
    </location>
</feature>
<evidence type="ECO:0000256" key="2">
    <source>
        <dbReference type="ARBA" id="ARBA00022729"/>
    </source>
</evidence>
<evidence type="ECO:0000313" key="9">
    <source>
        <dbReference type="Proteomes" id="UP000823897"/>
    </source>
</evidence>
<evidence type="ECO:0000256" key="5">
    <source>
        <dbReference type="SAM" id="SignalP"/>
    </source>
</evidence>
<keyword evidence="4" id="KW-1133">Transmembrane helix</keyword>
<dbReference type="GO" id="GO:0016020">
    <property type="term" value="C:membrane"/>
    <property type="evidence" value="ECO:0007669"/>
    <property type="project" value="InterPro"/>
</dbReference>
<keyword evidence="4" id="KW-0812">Transmembrane</keyword>
<keyword evidence="2 5" id="KW-0732">Signal</keyword>
<gene>
    <name evidence="8" type="ORF">H9911_02815</name>
</gene>
<evidence type="ECO:0000256" key="1">
    <source>
        <dbReference type="ARBA" id="ARBA00004196"/>
    </source>
</evidence>
<dbReference type="SUPFAM" id="SSF158911">
    <property type="entry name" value="NEAT domain-like"/>
    <property type="match status" value="1"/>
</dbReference>
<name>A0A9D2R387_9FIRM</name>
<dbReference type="CDD" id="cd06920">
    <property type="entry name" value="NEAT"/>
    <property type="match status" value="1"/>
</dbReference>
<dbReference type="Gene3D" id="3.90.1010.20">
    <property type="match status" value="1"/>
</dbReference>